<accession>A0A2I0LHY6</accession>
<evidence type="ECO:0000313" key="2">
    <source>
        <dbReference type="Proteomes" id="UP000053872"/>
    </source>
</evidence>
<dbReference type="EMBL" id="AKCR02000480">
    <property type="protein sequence ID" value="PKK17042.1"/>
    <property type="molecule type" value="Genomic_DNA"/>
</dbReference>
<reference evidence="1 2" key="1">
    <citation type="journal article" date="2013" name="Science">
        <title>Genomic diversity and evolution of the head crest in the rock pigeon.</title>
        <authorList>
            <person name="Shapiro M.D."/>
            <person name="Kronenberg Z."/>
            <person name="Li C."/>
            <person name="Domyan E.T."/>
            <person name="Pan H."/>
            <person name="Campbell M."/>
            <person name="Tan H."/>
            <person name="Huff C.D."/>
            <person name="Hu H."/>
            <person name="Vickrey A.I."/>
            <person name="Nielsen S.C."/>
            <person name="Stringham S.A."/>
            <person name="Hu H."/>
            <person name="Willerslev E."/>
            <person name="Gilbert M.T."/>
            <person name="Yandell M."/>
            <person name="Zhang G."/>
            <person name="Wang J."/>
        </authorList>
    </citation>
    <scope>NUCLEOTIDE SEQUENCE [LARGE SCALE GENOMIC DNA]</scope>
    <source>
        <tissue evidence="1">Blood</tissue>
    </source>
</reference>
<gene>
    <name evidence="1" type="primary">OGG1</name>
    <name evidence="1" type="ORF">A306_00014466</name>
</gene>
<sequence length="112" mass="11678">MGTRVLTRMEMCVPLGRRSRTVPRRSRSCATTSSWMWGCQPCTAPGGRPTPSSEKWPRTSQGCGCCGRTLLSASSPSSAPPTAGCATCLTPRPGGCCAPCPAWAPRSLTACA</sequence>
<dbReference type="AlphaFoldDB" id="A0A2I0LHY6"/>
<name>A0A2I0LHY6_COLLI</name>
<protein>
    <submittedName>
        <fullName evidence="1">8-oxoguanine DNA glycosylase</fullName>
    </submittedName>
</protein>
<comment type="caution">
    <text evidence="1">The sequence shown here is derived from an EMBL/GenBank/DDBJ whole genome shotgun (WGS) entry which is preliminary data.</text>
</comment>
<evidence type="ECO:0000313" key="1">
    <source>
        <dbReference type="EMBL" id="PKK17042.1"/>
    </source>
</evidence>
<organism evidence="1 2">
    <name type="scientific">Columba livia</name>
    <name type="common">Rock dove</name>
    <dbReference type="NCBI Taxonomy" id="8932"/>
    <lineage>
        <taxon>Eukaryota</taxon>
        <taxon>Metazoa</taxon>
        <taxon>Chordata</taxon>
        <taxon>Craniata</taxon>
        <taxon>Vertebrata</taxon>
        <taxon>Euteleostomi</taxon>
        <taxon>Archelosauria</taxon>
        <taxon>Archosauria</taxon>
        <taxon>Dinosauria</taxon>
        <taxon>Saurischia</taxon>
        <taxon>Theropoda</taxon>
        <taxon>Coelurosauria</taxon>
        <taxon>Aves</taxon>
        <taxon>Neognathae</taxon>
        <taxon>Neoaves</taxon>
        <taxon>Columbimorphae</taxon>
        <taxon>Columbiformes</taxon>
        <taxon>Columbidae</taxon>
        <taxon>Columba</taxon>
    </lineage>
</organism>
<dbReference type="InParanoid" id="A0A2I0LHY6"/>
<keyword evidence="2" id="KW-1185">Reference proteome</keyword>
<proteinExistence type="predicted"/>
<dbReference type="Proteomes" id="UP000053872">
    <property type="component" value="Unassembled WGS sequence"/>
</dbReference>